<feature type="transmembrane region" description="Helical" evidence="1">
    <location>
        <begin position="7"/>
        <end position="30"/>
    </location>
</feature>
<reference evidence="2" key="1">
    <citation type="journal article" date="2010" name="ISME J.">
        <title>Metagenome of the Mediterranean deep chlorophyll maximum studied by direct and fosmid library 454 pyrosequencing.</title>
        <authorList>
            <person name="Ghai R."/>
            <person name="Martin-Cuadrado A.B."/>
            <person name="Molto A.G."/>
            <person name="Heredia I.G."/>
            <person name="Cabrera R."/>
            <person name="Martin J."/>
            <person name="Verdu M."/>
            <person name="Deschamps P."/>
            <person name="Moreira D."/>
            <person name="Lopez-Garcia P."/>
            <person name="Mira A."/>
            <person name="Rodriguez-Valera F."/>
        </authorList>
    </citation>
    <scope>NUCLEOTIDE SEQUENCE</scope>
</reference>
<evidence type="ECO:0000256" key="1">
    <source>
        <dbReference type="SAM" id="Phobius"/>
    </source>
</evidence>
<keyword evidence="1" id="KW-0472">Membrane</keyword>
<keyword evidence="1" id="KW-0812">Transmembrane</keyword>
<dbReference type="EMBL" id="GU942962">
    <property type="protein sequence ID" value="ADD93056.1"/>
    <property type="molecule type" value="Genomic_DNA"/>
</dbReference>
<name>D6PBF5_9ARCH</name>
<evidence type="ECO:0000313" key="2">
    <source>
        <dbReference type="EMBL" id="ADD93056.1"/>
    </source>
</evidence>
<protein>
    <submittedName>
        <fullName evidence="2">Uncharacterized protein</fullName>
    </submittedName>
</protein>
<sequence length="202" mass="23387">MDRSDEFMTFYLLAGFLFLSPLLPIAYWQWKERGTIRVERHERRRLSRLRERLSGIGLDSQHDEDIDAALNSLGDSEWDAIVDEWGEPLLRYRTEDIEIAAWKPIDMEATLLVGLRPIKEWSHAGLRLSVQSGERIEINDVNPKRIHFEDEIAIDRLPIGELLFLRICHEVGPKKMDIILNGTINGEQVTAMPPRAVDTEEE</sequence>
<accession>D6PBF5</accession>
<dbReference type="AlphaFoldDB" id="D6PBF5"/>
<keyword evidence="1" id="KW-1133">Transmembrane helix</keyword>
<proteinExistence type="predicted"/>
<organism evidence="2">
    <name type="scientific">uncultured archaeon MedDCM-OCT-S05-C10</name>
    <dbReference type="NCBI Taxonomy" id="743088"/>
    <lineage>
        <taxon>Archaea</taxon>
        <taxon>environmental samples</taxon>
    </lineage>
</organism>